<name>A0ABY3PCJ6_9STAP</name>
<feature type="chain" id="PRO_5046171412" evidence="1">
    <location>
        <begin position="31"/>
        <end position="176"/>
    </location>
</feature>
<keyword evidence="3" id="KW-1185">Reference proteome</keyword>
<sequence length="176" mass="19585">MKIKKLFKFTVVMLSFVLVFTFLTSAPTKAKEIEAPTDKEVKKAKQFSQNSLKINEDGTYEIDKESASKIYSDSEIKNIDNTLQSIDKKVLSGLNKQYGSPQDKNQKDVTPYFAPAIPIVAMGIWELLGWLGTIGFGAIAAAFAKDMYTHGVKSACKKFAGKNKHIKSWCKSNGYL</sequence>
<dbReference type="Proteomes" id="UP001197626">
    <property type="component" value="Chromosome"/>
</dbReference>
<dbReference type="EMBL" id="CP086654">
    <property type="protein sequence ID" value="UEX90048.1"/>
    <property type="molecule type" value="Genomic_DNA"/>
</dbReference>
<gene>
    <name evidence="2" type="ORF">LN051_11030</name>
</gene>
<organism evidence="2 3">
    <name type="scientific">Staphylococcus ratti</name>
    <dbReference type="NCBI Taxonomy" id="2892440"/>
    <lineage>
        <taxon>Bacteria</taxon>
        <taxon>Bacillati</taxon>
        <taxon>Bacillota</taxon>
        <taxon>Bacilli</taxon>
        <taxon>Bacillales</taxon>
        <taxon>Staphylococcaceae</taxon>
        <taxon>Staphylococcus</taxon>
    </lineage>
</organism>
<protein>
    <submittedName>
        <fullName evidence="2">Uncharacterized protein</fullName>
    </submittedName>
</protein>
<evidence type="ECO:0000313" key="2">
    <source>
        <dbReference type="EMBL" id="UEX90048.1"/>
    </source>
</evidence>
<evidence type="ECO:0000313" key="3">
    <source>
        <dbReference type="Proteomes" id="UP001197626"/>
    </source>
</evidence>
<accession>A0ABY3PCJ6</accession>
<reference evidence="2 3" key="1">
    <citation type="journal article" date="2022" name="Pathogens">
        <title>Staphylococcus ratti sp. nov. Isolated from a Lab Rat.</title>
        <authorList>
            <person name="Kovarovic V."/>
            <person name="Sedlacek I."/>
            <person name="Petras P."/>
            <person name="Kralova S."/>
            <person name="Maslanova I."/>
            <person name="Svec P."/>
            <person name="Neumann-Schaal M."/>
            <person name="Botka T."/>
            <person name="Gelbicova T."/>
            <person name="Stankova E."/>
            <person name="Doskar J."/>
            <person name="Pantucek R."/>
        </authorList>
    </citation>
    <scope>NUCLEOTIDE SEQUENCE [LARGE SCALE GENOMIC DNA]</scope>
    <source>
        <strain evidence="2 3">CCM 9025</strain>
    </source>
</reference>
<feature type="signal peptide" evidence="1">
    <location>
        <begin position="1"/>
        <end position="30"/>
    </location>
</feature>
<evidence type="ECO:0000256" key="1">
    <source>
        <dbReference type="SAM" id="SignalP"/>
    </source>
</evidence>
<dbReference type="RefSeq" id="WP_229292548.1">
    <property type="nucleotide sequence ID" value="NZ_CP086654.1"/>
</dbReference>
<proteinExistence type="predicted"/>
<keyword evidence="1" id="KW-0732">Signal</keyword>